<gene>
    <name evidence="3" type="ORF">SAMN05660895_0015</name>
</gene>
<dbReference type="STRING" id="1393122.SAMN05660895_0015"/>
<dbReference type="InterPro" id="IPR024749">
    <property type="entry name" value="Collagen-bd_put"/>
</dbReference>
<dbReference type="InterPro" id="IPR017853">
    <property type="entry name" value="GH"/>
</dbReference>
<dbReference type="Proteomes" id="UP000199537">
    <property type="component" value="Unassembled WGS sequence"/>
</dbReference>
<keyword evidence="4" id="KW-1185">Reference proteome</keyword>
<dbReference type="EMBL" id="FPCJ01000001">
    <property type="protein sequence ID" value="SFV27007.1"/>
    <property type="molecule type" value="Genomic_DNA"/>
</dbReference>
<feature type="domain" description="Putative collagen-binding" evidence="1">
    <location>
        <begin position="368"/>
        <end position="460"/>
    </location>
</feature>
<accession>A0A1I7MX62</accession>
<evidence type="ECO:0000313" key="3">
    <source>
        <dbReference type="EMBL" id="SFV27007.1"/>
    </source>
</evidence>
<sequence length="476" mass="54779">MINIKAGILLFFVFFHCILVDSVTYSQSIVKAQRLHVSDNHRYLVYADGTPFFWLGDTAWELFHRLNRDSCLLYLDNRAQKGFTVIQAVILAELDGLHMPNAEGHVPFLHDDPTQPNEAYFQDVDWVIQQAAKRGLYMAILPTWGDKIYKDQWGIGPEIFNPQNAYAYGYFLGKRYRNQWNIIWILGGDRNPRNEREMSIWRAMARGIEDGVGNADSCLMSYHPQPNDAGGSAAWFHKDAWLDFNMLQTGHCKDDPVYQQVMYDYQLTPVKPVLDGESLYEDHPICFQPDKYGFSTAVDVRKKFYWDLFSGSFGITYGCHDIWQFYSPAHEGINHPQRYWYEALDLPGSFQAALVKKLMLSRPFLTRIPAQDVLVSDSYSGADHIVATRDTNGSYLMVYSPTGRGFTIKLSAIKGKHIRCWWYNPRNGEANEISHIRKKEQMVFTPPTSGYGQDWILVVDDAKAHFPKPGEGTRYQ</sequence>
<name>A0A1I7MX62_9BACT</name>
<evidence type="ECO:0000259" key="1">
    <source>
        <dbReference type="Pfam" id="PF12904"/>
    </source>
</evidence>
<dbReference type="OrthoDB" id="59486at2"/>
<dbReference type="Gene3D" id="3.20.20.80">
    <property type="entry name" value="Glycosidases"/>
    <property type="match status" value="1"/>
</dbReference>
<dbReference type="Pfam" id="PF12904">
    <property type="entry name" value="Collagen_bind_2"/>
    <property type="match status" value="1"/>
</dbReference>
<dbReference type="SUPFAM" id="SSF51445">
    <property type="entry name" value="(Trans)glycosidases"/>
    <property type="match status" value="1"/>
</dbReference>
<dbReference type="InterPro" id="IPR025277">
    <property type="entry name" value="Apiosidase-like_cat_dom"/>
</dbReference>
<evidence type="ECO:0000313" key="4">
    <source>
        <dbReference type="Proteomes" id="UP000199537"/>
    </source>
</evidence>
<dbReference type="Pfam" id="PF13204">
    <property type="entry name" value="Apiosidase"/>
    <property type="match status" value="1"/>
</dbReference>
<dbReference type="PANTHER" id="PTHR37836:SF3">
    <property type="entry name" value="ENDOGLUCANASE"/>
    <property type="match status" value="1"/>
</dbReference>
<protein>
    <submittedName>
        <fullName evidence="3">Putative collagen-binding domain of a collagenase</fullName>
    </submittedName>
</protein>
<proteinExistence type="predicted"/>
<dbReference type="PANTHER" id="PTHR37836">
    <property type="entry name" value="LMO1036 PROTEIN"/>
    <property type="match status" value="1"/>
</dbReference>
<dbReference type="AlphaFoldDB" id="A0A1I7MX62"/>
<reference evidence="4" key="1">
    <citation type="submission" date="2016-10" db="EMBL/GenBank/DDBJ databases">
        <authorList>
            <person name="Varghese N."/>
            <person name="Submissions S."/>
        </authorList>
    </citation>
    <scope>NUCLEOTIDE SEQUENCE [LARGE SCALE GENOMIC DNA]</scope>
    <source>
        <strain evidence="4">DSM 14807</strain>
    </source>
</reference>
<feature type="domain" description="Apiosidase-like catalytic" evidence="2">
    <location>
        <begin position="38"/>
        <end position="365"/>
    </location>
</feature>
<dbReference type="RefSeq" id="WP_092455986.1">
    <property type="nucleotide sequence ID" value="NZ_FPCJ01000001.1"/>
</dbReference>
<organism evidence="3 4">
    <name type="scientific">Thermoflavifilum thermophilum</name>
    <dbReference type="NCBI Taxonomy" id="1393122"/>
    <lineage>
        <taxon>Bacteria</taxon>
        <taxon>Pseudomonadati</taxon>
        <taxon>Bacteroidota</taxon>
        <taxon>Chitinophagia</taxon>
        <taxon>Chitinophagales</taxon>
        <taxon>Chitinophagaceae</taxon>
        <taxon>Thermoflavifilum</taxon>
    </lineage>
</organism>
<evidence type="ECO:0000259" key="2">
    <source>
        <dbReference type="Pfam" id="PF13204"/>
    </source>
</evidence>